<keyword evidence="3" id="KW-1185">Reference proteome</keyword>
<feature type="region of interest" description="Disordered" evidence="1">
    <location>
        <begin position="1"/>
        <end position="25"/>
    </location>
</feature>
<reference evidence="2" key="1">
    <citation type="submission" date="2021-10" db="EMBL/GenBank/DDBJ databases">
        <authorList>
            <person name="Piombo E."/>
        </authorList>
    </citation>
    <scope>NUCLEOTIDE SEQUENCE</scope>
</reference>
<accession>A0A9N9YYM3</accession>
<organism evidence="2 3">
    <name type="scientific">Clonostachys solani</name>
    <dbReference type="NCBI Taxonomy" id="160281"/>
    <lineage>
        <taxon>Eukaryota</taxon>
        <taxon>Fungi</taxon>
        <taxon>Dikarya</taxon>
        <taxon>Ascomycota</taxon>
        <taxon>Pezizomycotina</taxon>
        <taxon>Sordariomycetes</taxon>
        <taxon>Hypocreomycetidae</taxon>
        <taxon>Hypocreales</taxon>
        <taxon>Bionectriaceae</taxon>
        <taxon>Clonostachys</taxon>
    </lineage>
</organism>
<protein>
    <submittedName>
        <fullName evidence="2">Uncharacterized protein</fullName>
    </submittedName>
</protein>
<dbReference type="EMBL" id="CABFOC020000003">
    <property type="protein sequence ID" value="CAH0043334.1"/>
    <property type="molecule type" value="Genomic_DNA"/>
</dbReference>
<gene>
    <name evidence="2" type="ORF">CSOL1703_00009278</name>
</gene>
<evidence type="ECO:0000313" key="2">
    <source>
        <dbReference type="EMBL" id="CAH0043334.1"/>
    </source>
</evidence>
<name>A0A9N9YYM3_9HYPO</name>
<evidence type="ECO:0000256" key="1">
    <source>
        <dbReference type="SAM" id="MobiDB-lite"/>
    </source>
</evidence>
<evidence type="ECO:0000313" key="3">
    <source>
        <dbReference type="Proteomes" id="UP000775872"/>
    </source>
</evidence>
<proteinExistence type="predicted"/>
<sequence>MEETTQHDMLAGPTPTLSRMRERGSPRHRVTFVDLPRHVRDKIYQEAGYRGNKFIDLNLWTINGPNKR</sequence>
<dbReference type="AlphaFoldDB" id="A0A9N9YYM3"/>
<comment type="caution">
    <text evidence="2">The sequence shown here is derived from an EMBL/GenBank/DDBJ whole genome shotgun (WGS) entry which is preliminary data.</text>
</comment>
<dbReference type="Proteomes" id="UP000775872">
    <property type="component" value="Unassembled WGS sequence"/>
</dbReference>